<evidence type="ECO:0000313" key="3">
    <source>
        <dbReference type="Proteomes" id="UP000249464"/>
    </source>
</evidence>
<name>A0A2X0P5E7_9BASI</name>
<dbReference type="EMBL" id="FQNC01000047">
    <property type="protein sequence ID" value="SGY72456.1"/>
    <property type="molecule type" value="Genomic_DNA"/>
</dbReference>
<protein>
    <submittedName>
        <fullName evidence="2">BQ5605_C005g03173 protein</fullName>
    </submittedName>
</protein>
<feature type="compositionally biased region" description="Polar residues" evidence="1">
    <location>
        <begin position="61"/>
        <end position="70"/>
    </location>
</feature>
<gene>
    <name evidence="2" type="primary">BQ5605_C005g03173</name>
    <name evidence="2" type="ORF">BQ5605_C005G03173</name>
</gene>
<feature type="compositionally biased region" description="Low complexity" evidence="1">
    <location>
        <begin position="26"/>
        <end position="49"/>
    </location>
</feature>
<sequence length="254" mass="26617">MPGSTSEANLASSTTLQEQKTVGPLDPTSDTSSISAATSTSTFPSLQETEPTRTPPIPISKMTSTSSDLSQPFPVPPSVTPPSPSSGFSTSPRHHFRMCDVLGSPELQSGHSHSNSLTNAAELWWKSKGDGNGLERVTVLAEWNRSGSESSATASMPEQGQPRSFVSRLATSNCTEPPNNCFRKARPATPIAASNDVVVVVGQNGTNSALLHNTAASPNDEEAVGMNNLRRRGGSSSDLSCQSVNNVPVSEPVI</sequence>
<dbReference type="Proteomes" id="UP000249464">
    <property type="component" value="Unassembled WGS sequence"/>
</dbReference>
<reference evidence="2 3" key="1">
    <citation type="submission" date="2016-11" db="EMBL/GenBank/DDBJ databases">
        <authorList>
            <person name="Jaros S."/>
            <person name="Januszkiewicz K."/>
            <person name="Wedrychowicz H."/>
        </authorList>
    </citation>
    <scope>NUCLEOTIDE SEQUENCE [LARGE SCALE GENOMIC DNA]</scope>
</reference>
<organism evidence="2 3">
    <name type="scientific">Microbotryum silenes-dioicae</name>
    <dbReference type="NCBI Taxonomy" id="796604"/>
    <lineage>
        <taxon>Eukaryota</taxon>
        <taxon>Fungi</taxon>
        <taxon>Dikarya</taxon>
        <taxon>Basidiomycota</taxon>
        <taxon>Pucciniomycotina</taxon>
        <taxon>Microbotryomycetes</taxon>
        <taxon>Microbotryales</taxon>
        <taxon>Microbotryaceae</taxon>
        <taxon>Microbotryum</taxon>
    </lineage>
</organism>
<proteinExistence type="predicted"/>
<evidence type="ECO:0000313" key="2">
    <source>
        <dbReference type="EMBL" id="SGY72456.1"/>
    </source>
</evidence>
<dbReference type="AlphaFoldDB" id="A0A2X0P5E7"/>
<keyword evidence="3" id="KW-1185">Reference proteome</keyword>
<feature type="compositionally biased region" description="Polar residues" evidence="1">
    <location>
        <begin position="1"/>
        <end position="20"/>
    </location>
</feature>
<feature type="compositionally biased region" description="Pro residues" evidence="1">
    <location>
        <begin position="73"/>
        <end position="84"/>
    </location>
</feature>
<evidence type="ECO:0000256" key="1">
    <source>
        <dbReference type="SAM" id="MobiDB-lite"/>
    </source>
</evidence>
<feature type="region of interest" description="Disordered" evidence="1">
    <location>
        <begin position="1"/>
        <end position="95"/>
    </location>
</feature>
<accession>A0A2X0P5E7</accession>